<reference evidence="2" key="1">
    <citation type="submission" date="2022-11" db="EMBL/GenBank/DDBJ databases">
        <authorList>
            <person name="Petersen C."/>
        </authorList>
    </citation>
    <scope>NUCLEOTIDE SEQUENCE</scope>
    <source>
        <strain evidence="2">IBT 22155</strain>
    </source>
</reference>
<feature type="compositionally biased region" description="Basic and acidic residues" evidence="1">
    <location>
        <begin position="493"/>
        <end position="516"/>
    </location>
</feature>
<feature type="compositionally biased region" description="Basic and acidic residues" evidence="1">
    <location>
        <begin position="15"/>
        <end position="26"/>
    </location>
</feature>
<dbReference type="GO" id="GO:0005737">
    <property type="term" value="C:cytoplasm"/>
    <property type="evidence" value="ECO:0007669"/>
    <property type="project" value="TreeGrafter"/>
</dbReference>
<dbReference type="GeneID" id="81407915"/>
<feature type="region of interest" description="Disordered" evidence="1">
    <location>
        <begin position="288"/>
        <end position="311"/>
    </location>
</feature>
<evidence type="ECO:0000313" key="2">
    <source>
        <dbReference type="EMBL" id="KAJ5124176.1"/>
    </source>
</evidence>
<dbReference type="RefSeq" id="XP_056518575.1">
    <property type="nucleotide sequence ID" value="XM_056668745.1"/>
</dbReference>
<dbReference type="GO" id="GO:0005634">
    <property type="term" value="C:nucleus"/>
    <property type="evidence" value="ECO:0007669"/>
    <property type="project" value="TreeGrafter"/>
</dbReference>
<feature type="compositionally biased region" description="Basic and acidic residues" evidence="1">
    <location>
        <begin position="87"/>
        <end position="127"/>
    </location>
</feature>
<proteinExistence type="predicted"/>
<dbReference type="SUPFAM" id="SSF47874">
    <property type="entry name" value="Annexin"/>
    <property type="match status" value="1"/>
</dbReference>
<feature type="compositionally biased region" description="Low complexity" evidence="1">
    <location>
        <begin position="444"/>
        <end position="456"/>
    </location>
</feature>
<comment type="caution">
    <text evidence="2">The sequence shown here is derived from an EMBL/GenBank/DDBJ whole genome shotgun (WGS) entry which is preliminary data.</text>
</comment>
<keyword evidence="3" id="KW-1185">Reference proteome</keyword>
<dbReference type="PANTHER" id="PTHR10502:SF107">
    <property type="entry name" value="ANNEXIN ANXC4 (AFU_ORTHOLOGUE AFUA_3G07020)"/>
    <property type="match status" value="1"/>
</dbReference>
<feature type="compositionally biased region" description="Basic and acidic residues" evidence="1">
    <location>
        <begin position="54"/>
        <end position="76"/>
    </location>
</feature>
<feature type="compositionally biased region" description="Low complexity" evidence="1">
    <location>
        <begin position="288"/>
        <end position="299"/>
    </location>
</feature>
<feature type="compositionally biased region" description="Low complexity" evidence="1">
    <location>
        <begin position="324"/>
        <end position="339"/>
    </location>
</feature>
<gene>
    <name evidence="2" type="ORF">N7515_008001</name>
</gene>
<dbReference type="GO" id="GO:0012506">
    <property type="term" value="C:vesicle membrane"/>
    <property type="evidence" value="ECO:0007669"/>
    <property type="project" value="TreeGrafter"/>
</dbReference>
<dbReference type="AlphaFoldDB" id="A0A9W9GM64"/>
<dbReference type="GO" id="GO:0001786">
    <property type="term" value="F:phosphatidylserine binding"/>
    <property type="evidence" value="ECO:0007669"/>
    <property type="project" value="TreeGrafter"/>
</dbReference>
<organism evidence="2 3">
    <name type="scientific">Penicillium bovifimosum</name>
    <dbReference type="NCBI Taxonomy" id="126998"/>
    <lineage>
        <taxon>Eukaryota</taxon>
        <taxon>Fungi</taxon>
        <taxon>Dikarya</taxon>
        <taxon>Ascomycota</taxon>
        <taxon>Pezizomycotina</taxon>
        <taxon>Eurotiomycetes</taxon>
        <taxon>Eurotiomycetidae</taxon>
        <taxon>Eurotiales</taxon>
        <taxon>Aspergillaceae</taxon>
        <taxon>Penicillium</taxon>
    </lineage>
</organism>
<feature type="region of interest" description="Disordered" evidence="1">
    <location>
        <begin position="1"/>
        <end position="241"/>
    </location>
</feature>
<evidence type="ECO:0000313" key="3">
    <source>
        <dbReference type="Proteomes" id="UP001149079"/>
    </source>
</evidence>
<evidence type="ECO:0000256" key="1">
    <source>
        <dbReference type="SAM" id="MobiDB-lite"/>
    </source>
</evidence>
<accession>A0A9W9GM64</accession>
<dbReference type="GO" id="GO:0005509">
    <property type="term" value="F:calcium ion binding"/>
    <property type="evidence" value="ECO:0007669"/>
    <property type="project" value="InterPro"/>
</dbReference>
<reference evidence="2" key="2">
    <citation type="journal article" date="2023" name="IMA Fungus">
        <title>Comparative genomic study of the Penicillium genus elucidates a diverse pangenome and 15 lateral gene transfer events.</title>
        <authorList>
            <person name="Petersen C."/>
            <person name="Sorensen T."/>
            <person name="Nielsen M.R."/>
            <person name="Sondergaard T.E."/>
            <person name="Sorensen J.L."/>
            <person name="Fitzpatrick D.A."/>
            <person name="Frisvad J.C."/>
            <person name="Nielsen K.L."/>
        </authorList>
    </citation>
    <scope>NUCLEOTIDE SEQUENCE</scope>
    <source>
        <strain evidence="2">IBT 22155</strain>
    </source>
</reference>
<protein>
    <submittedName>
        <fullName evidence="2">Annexin ANXC4</fullName>
    </submittedName>
</protein>
<dbReference type="EMBL" id="JAPQKL010000006">
    <property type="protein sequence ID" value="KAJ5124176.1"/>
    <property type="molecule type" value="Genomic_DNA"/>
</dbReference>
<name>A0A9W9GM64_9EURO</name>
<dbReference type="Gene3D" id="1.10.220.10">
    <property type="entry name" value="Annexin"/>
    <property type="match status" value="3"/>
</dbReference>
<dbReference type="Proteomes" id="UP001149079">
    <property type="component" value="Unassembled WGS sequence"/>
</dbReference>
<dbReference type="OrthoDB" id="2134400at2759"/>
<dbReference type="PANTHER" id="PTHR10502">
    <property type="entry name" value="ANNEXIN"/>
    <property type="match status" value="1"/>
</dbReference>
<dbReference type="GO" id="GO:0005544">
    <property type="term" value="F:calcium-dependent phospholipid binding"/>
    <property type="evidence" value="ECO:0007669"/>
    <property type="project" value="InterPro"/>
</dbReference>
<feature type="compositionally biased region" description="Low complexity" evidence="1">
    <location>
        <begin position="356"/>
        <end position="378"/>
    </location>
</feature>
<dbReference type="GO" id="GO:0005886">
    <property type="term" value="C:plasma membrane"/>
    <property type="evidence" value="ECO:0007669"/>
    <property type="project" value="TreeGrafter"/>
</dbReference>
<sequence length="874" mass="97369">MSLQVNDPRSRTRSKSRERSRSRDSRAPSPSHRSRSPAVEPRRSSYNADEEAEIERQYKLISERRQRKTTEPEEPRSVISRAPRSPARYDVDRSGSESDSRRRGDRDTKSSRRRREDRYEHSDDERGSATAPSQYAPSRPYRRRPSSPDSGSRVNQHDPDGSDDDALAYGDEPGSHPSYARPNRYSYAQPAQVVSSAPRPQSGYPGAGSDWASVPECERPGFVPPSSQPAELSSMPGAFPSVSAYADGSIPAMAHPLQYTSVPSQQQVPYAATSGGYMPGHYRTASASDAGYSASDAGYPPSSAGYANPGTYQYAQIDPHVKYTTKTAPKPATSAAPASENYVRPLPPQLQNFYYPQAPSPSQSHSSSQFQPPSQAQQNRLDQPPRNEPQFVEITPGGGRSSARPHGLSVSSNSNLAVAGGSSGHSAHPPASPLLEPYHGTYQSISPMPSPIVIPSIRDDDISDLEPLDGGGSTSESGRRSKHRRSHSSISEVESHRSSKDKRDKDRSERKDDKRLTRPSASHTRHHSSSSIPGDGKVVISPTTGRKRVSFYDAGADAAALQSALNHARNIDSKPIIKILPRLSSDEILLLRQEYKARVRLQGKGINLAKHLRLKLGSSSFGKVAYATALGRWESEAYWANCYYQAGTSRRELLIESLMGRSNAAIREIKNSFRDTRYENSLERCMRSELRADKFRVAILLALEGQRQEEREPLDKRLIRDDVQDLHRAIVREGGETAMIHIIVLRSDTHLREVLRLYEETYGHNFAKAMISKSRNLVGETLAHILNGAINRPMRDALLLHQALRESRSGRERSELLISRLVRLHWEPRHLDLVKTEYRRRYHERLEEAIAEEILSLNGGQDWGEFCIELARSA</sequence>
<dbReference type="InterPro" id="IPR037104">
    <property type="entry name" value="Annexin_sf"/>
</dbReference>
<feature type="region of interest" description="Disordered" evidence="1">
    <location>
        <begin position="323"/>
        <end position="540"/>
    </location>
</feature>